<sequence length="439" mass="50424">MSKYAFLFKTNDTADKKYLLVRNSFASGVQSTVQLVRDVETGEVVIRKVTACRIKTNNGKLPQPDREIEILKLLKSFPTTNYPAPRLAECISNADIQSAPGKYSRVSYWKFYNGGTVQKAFYQEHKYLPYSLLARFMWQICESLQFMYQAGPEAVYHTDLHTQNIWLHWPENGSGDLPDFIIGDFGDCLTASEYQACIRNQQRFMSVTGTVTPAAGRRKVEYNTYGRLGASFHAEPGERELSDICFFLPDLQCAAMLTHRNWRELYDQRRQRKMSGKLNDEPFTRFTLLENIIDKLRDLWVDDINLAAQDGNSLPVDFSEVIQMAKDLETQCLTDGPLDERQTPTFLSYRKKSQESLQKQRSEYAKTAMVRAATIKQALEPHNTQNLDGIAMGPILGPWYLVKIVSTDNQAEIEYKVVDDKPHHRPTEYYDTSDSDDMF</sequence>
<dbReference type="GO" id="GO:0004672">
    <property type="term" value="F:protein kinase activity"/>
    <property type="evidence" value="ECO:0007669"/>
    <property type="project" value="InterPro"/>
</dbReference>
<dbReference type="Proteomes" id="UP001270362">
    <property type="component" value="Unassembled WGS sequence"/>
</dbReference>
<comment type="caution">
    <text evidence="2">The sequence shown here is derived from an EMBL/GenBank/DDBJ whole genome shotgun (WGS) entry which is preliminary data.</text>
</comment>
<dbReference type="PROSITE" id="PS50011">
    <property type="entry name" value="PROTEIN_KINASE_DOM"/>
    <property type="match status" value="1"/>
</dbReference>
<reference evidence="2" key="1">
    <citation type="journal article" date="2023" name="Mol. Phylogenet. Evol.">
        <title>Genome-scale phylogeny and comparative genomics of the fungal order Sordariales.</title>
        <authorList>
            <person name="Hensen N."/>
            <person name="Bonometti L."/>
            <person name="Westerberg I."/>
            <person name="Brannstrom I.O."/>
            <person name="Guillou S."/>
            <person name="Cros-Aarteil S."/>
            <person name="Calhoun S."/>
            <person name="Haridas S."/>
            <person name="Kuo A."/>
            <person name="Mondo S."/>
            <person name="Pangilinan J."/>
            <person name="Riley R."/>
            <person name="LaButti K."/>
            <person name="Andreopoulos B."/>
            <person name="Lipzen A."/>
            <person name="Chen C."/>
            <person name="Yan M."/>
            <person name="Daum C."/>
            <person name="Ng V."/>
            <person name="Clum A."/>
            <person name="Steindorff A."/>
            <person name="Ohm R.A."/>
            <person name="Martin F."/>
            <person name="Silar P."/>
            <person name="Natvig D.O."/>
            <person name="Lalanne C."/>
            <person name="Gautier V."/>
            <person name="Ament-Velasquez S.L."/>
            <person name="Kruys A."/>
            <person name="Hutchinson M.I."/>
            <person name="Powell A.J."/>
            <person name="Barry K."/>
            <person name="Miller A.N."/>
            <person name="Grigoriev I.V."/>
            <person name="Debuchy R."/>
            <person name="Gladieux P."/>
            <person name="Hiltunen Thoren M."/>
            <person name="Johannesson H."/>
        </authorList>
    </citation>
    <scope>NUCLEOTIDE SEQUENCE</scope>
    <source>
        <strain evidence="2">CBS 314.62</strain>
    </source>
</reference>
<dbReference type="InterPro" id="IPR000719">
    <property type="entry name" value="Prot_kinase_dom"/>
</dbReference>
<reference evidence="2" key="2">
    <citation type="submission" date="2023-06" db="EMBL/GenBank/DDBJ databases">
        <authorList>
            <consortium name="Lawrence Berkeley National Laboratory"/>
            <person name="Haridas S."/>
            <person name="Hensen N."/>
            <person name="Bonometti L."/>
            <person name="Westerberg I."/>
            <person name="Brannstrom I.O."/>
            <person name="Guillou S."/>
            <person name="Cros-Aarteil S."/>
            <person name="Calhoun S."/>
            <person name="Kuo A."/>
            <person name="Mondo S."/>
            <person name="Pangilinan J."/>
            <person name="Riley R."/>
            <person name="Labutti K."/>
            <person name="Andreopoulos B."/>
            <person name="Lipzen A."/>
            <person name="Chen C."/>
            <person name="Yanf M."/>
            <person name="Daum C."/>
            <person name="Ng V."/>
            <person name="Clum A."/>
            <person name="Steindorff A."/>
            <person name="Ohm R."/>
            <person name="Martin F."/>
            <person name="Silar P."/>
            <person name="Natvig D."/>
            <person name="Lalanne C."/>
            <person name="Gautier V."/>
            <person name="Ament-Velasquez S.L."/>
            <person name="Kruys A."/>
            <person name="Hutchinson M.I."/>
            <person name="Powell A.J."/>
            <person name="Barry K."/>
            <person name="Miller A.N."/>
            <person name="Grigoriev I.V."/>
            <person name="Debuchy R."/>
            <person name="Gladieux P."/>
            <person name="Thoren M.H."/>
            <person name="Johannesson H."/>
        </authorList>
    </citation>
    <scope>NUCLEOTIDE SEQUENCE</scope>
    <source>
        <strain evidence="2">CBS 314.62</strain>
    </source>
</reference>
<accession>A0AAE1CDP5</accession>
<dbReference type="Gene3D" id="1.10.510.10">
    <property type="entry name" value="Transferase(Phosphotransferase) domain 1"/>
    <property type="match status" value="1"/>
</dbReference>
<proteinExistence type="predicted"/>
<dbReference type="AlphaFoldDB" id="A0AAE1CDP5"/>
<evidence type="ECO:0000259" key="1">
    <source>
        <dbReference type="PROSITE" id="PS50011"/>
    </source>
</evidence>
<dbReference type="InterPro" id="IPR011009">
    <property type="entry name" value="Kinase-like_dom_sf"/>
</dbReference>
<protein>
    <recommendedName>
        <fullName evidence="1">Protein kinase domain-containing protein</fullName>
    </recommendedName>
</protein>
<evidence type="ECO:0000313" key="2">
    <source>
        <dbReference type="EMBL" id="KAK3689943.1"/>
    </source>
</evidence>
<organism evidence="2 3">
    <name type="scientific">Podospora appendiculata</name>
    <dbReference type="NCBI Taxonomy" id="314037"/>
    <lineage>
        <taxon>Eukaryota</taxon>
        <taxon>Fungi</taxon>
        <taxon>Dikarya</taxon>
        <taxon>Ascomycota</taxon>
        <taxon>Pezizomycotina</taxon>
        <taxon>Sordariomycetes</taxon>
        <taxon>Sordariomycetidae</taxon>
        <taxon>Sordariales</taxon>
        <taxon>Podosporaceae</taxon>
        <taxon>Podospora</taxon>
    </lineage>
</organism>
<dbReference type="SUPFAM" id="SSF56112">
    <property type="entry name" value="Protein kinase-like (PK-like)"/>
    <property type="match status" value="1"/>
</dbReference>
<keyword evidence="3" id="KW-1185">Reference proteome</keyword>
<evidence type="ECO:0000313" key="3">
    <source>
        <dbReference type="Proteomes" id="UP001270362"/>
    </source>
</evidence>
<name>A0AAE1CDP5_9PEZI</name>
<dbReference type="GO" id="GO:0005524">
    <property type="term" value="F:ATP binding"/>
    <property type="evidence" value="ECO:0007669"/>
    <property type="project" value="InterPro"/>
</dbReference>
<gene>
    <name evidence="2" type="ORF">B0T22DRAFT_441381</name>
</gene>
<feature type="domain" description="Protein kinase" evidence="1">
    <location>
        <begin position="19"/>
        <end position="357"/>
    </location>
</feature>
<dbReference type="EMBL" id="JAULSO010000002">
    <property type="protein sequence ID" value="KAK3689943.1"/>
    <property type="molecule type" value="Genomic_DNA"/>
</dbReference>